<evidence type="ECO:0000313" key="2">
    <source>
        <dbReference type="Proteomes" id="UP001239111"/>
    </source>
</evidence>
<organism evidence="1 2">
    <name type="scientific">Eretmocerus hayati</name>
    <dbReference type="NCBI Taxonomy" id="131215"/>
    <lineage>
        <taxon>Eukaryota</taxon>
        <taxon>Metazoa</taxon>
        <taxon>Ecdysozoa</taxon>
        <taxon>Arthropoda</taxon>
        <taxon>Hexapoda</taxon>
        <taxon>Insecta</taxon>
        <taxon>Pterygota</taxon>
        <taxon>Neoptera</taxon>
        <taxon>Endopterygota</taxon>
        <taxon>Hymenoptera</taxon>
        <taxon>Apocrita</taxon>
        <taxon>Proctotrupomorpha</taxon>
        <taxon>Chalcidoidea</taxon>
        <taxon>Aphelinidae</taxon>
        <taxon>Aphelininae</taxon>
        <taxon>Eretmocerus</taxon>
    </lineage>
</organism>
<accession>A0ACC2NUI6</accession>
<feature type="non-terminal residue" evidence="1">
    <location>
        <position position="1"/>
    </location>
</feature>
<sequence>VLFITYFSVIAIVSYAAEIVPEDDWSPTTESYTVEDVTNQIPNDEIEGILESPTRQRRTIDHIVDKVVEAVLKRPEVVDAVYGRVLHLAHNGSLANLIRPLTRVAYQEVRANMLGDVQEKVLPGMDRFFRKMIGHHRNGEGQSSRAERIRNGLVLDAAYPWIVAIHSSYNPTQGQCAGSVIGPKLVLTTIQCLYKGGQRNDNDHVRALSSDGQSEISHYFANIFAYNSNIDPVTLVPDHDIAVIVLSKEIQNIQPISLPPMDLKVPPGIYAQAFGWGSSDHDAISWNLRNSFVKTMPCYSDSQNDWSKPYICIGASISPTCPGDSGGPLIYENFLVGIVSNKVQPCGTGAVVFTKVISYVKWIERLTSERV</sequence>
<protein>
    <submittedName>
        <fullName evidence="1">Uncharacterized protein</fullName>
    </submittedName>
</protein>
<keyword evidence="2" id="KW-1185">Reference proteome</keyword>
<dbReference type="EMBL" id="CM056743">
    <property type="protein sequence ID" value="KAJ8673969.1"/>
    <property type="molecule type" value="Genomic_DNA"/>
</dbReference>
<reference evidence="1" key="1">
    <citation type="submission" date="2023-04" db="EMBL/GenBank/DDBJ databases">
        <title>A chromosome-level genome assembly of the parasitoid wasp Eretmocerus hayati.</title>
        <authorList>
            <person name="Zhong Y."/>
            <person name="Liu S."/>
            <person name="Liu Y."/>
        </authorList>
    </citation>
    <scope>NUCLEOTIDE SEQUENCE</scope>
    <source>
        <strain evidence="1">ZJU_SS_LIU_2023</strain>
    </source>
</reference>
<dbReference type="Proteomes" id="UP001239111">
    <property type="component" value="Chromosome 3"/>
</dbReference>
<proteinExistence type="predicted"/>
<name>A0ACC2NUI6_9HYME</name>
<comment type="caution">
    <text evidence="1">The sequence shown here is derived from an EMBL/GenBank/DDBJ whole genome shotgun (WGS) entry which is preliminary data.</text>
</comment>
<evidence type="ECO:0000313" key="1">
    <source>
        <dbReference type="EMBL" id="KAJ8673969.1"/>
    </source>
</evidence>
<gene>
    <name evidence="1" type="ORF">QAD02_005231</name>
</gene>